<dbReference type="InterPro" id="IPR043129">
    <property type="entry name" value="ATPase_NBD"/>
</dbReference>
<evidence type="ECO:0000256" key="6">
    <source>
        <dbReference type="ARBA" id="ARBA00012102"/>
    </source>
</evidence>
<dbReference type="PANTHER" id="PTHR34265">
    <property type="entry name" value="TYPE III PANTOTHENATE KINASE"/>
    <property type="match status" value="1"/>
</dbReference>
<evidence type="ECO:0000256" key="2">
    <source>
        <dbReference type="ARBA" id="ARBA00001958"/>
    </source>
</evidence>
<comment type="caution">
    <text evidence="17">The sequence shown here is derived from an EMBL/GenBank/DDBJ whole genome shotgun (WGS) entry which is preliminary data.</text>
</comment>
<comment type="subunit">
    <text evidence="5 16">Homodimer.</text>
</comment>
<dbReference type="RefSeq" id="WP_130509788.1">
    <property type="nucleotide sequence ID" value="NZ_SHKY01000001.1"/>
</dbReference>
<name>A0A4Q7ZJ89_9ACTN</name>
<evidence type="ECO:0000256" key="3">
    <source>
        <dbReference type="ARBA" id="ARBA00004496"/>
    </source>
</evidence>
<keyword evidence="13 16" id="KW-0173">Coenzyme A biosynthesis</keyword>
<dbReference type="AlphaFoldDB" id="A0A4Q7ZJ89"/>
<keyword evidence="9 16" id="KW-0547">Nucleotide-binding</keyword>
<evidence type="ECO:0000256" key="1">
    <source>
        <dbReference type="ARBA" id="ARBA00001206"/>
    </source>
</evidence>
<sequence>MLLTVDIGNTNTVLDLWDGAELTHSWRVTTDQRTTADEMAVRLNNLCRGTVPPLTGIAVCSTVPAAQREIRLMISRYYPDVPALTLDAESPAAPRLAVDRPGEVGSDRIANVLAAHHLYGGPTVVVDFGTSTNFDVVGSDGEFLGGVLTPGIAISMDALAANAARLRKVEAARPPSVIGRNTEHCLQSGLVYGFAAQIDGVVGRIVAELGVNVAAVIATGGLAPVVIAESAAVTAHEPHLTSIGLRVAFDRVFSMAR</sequence>
<evidence type="ECO:0000313" key="18">
    <source>
        <dbReference type="Proteomes" id="UP000292564"/>
    </source>
</evidence>
<comment type="subcellular location">
    <subcellularLocation>
        <location evidence="3 16">Cytoplasm</location>
    </subcellularLocation>
</comment>
<keyword evidence="8 16" id="KW-0808">Transferase</keyword>
<gene>
    <name evidence="16" type="primary">coaX</name>
    <name evidence="17" type="ORF">EV385_2732</name>
</gene>
<evidence type="ECO:0000256" key="5">
    <source>
        <dbReference type="ARBA" id="ARBA00011738"/>
    </source>
</evidence>
<dbReference type="GO" id="GO:0005737">
    <property type="term" value="C:cytoplasm"/>
    <property type="evidence" value="ECO:0007669"/>
    <property type="project" value="UniProtKB-SubCell"/>
</dbReference>
<keyword evidence="12 16" id="KW-0630">Potassium</keyword>
<comment type="pathway">
    <text evidence="4 16">Cofactor biosynthesis; coenzyme A biosynthesis; CoA from (R)-pantothenate: step 1/5.</text>
</comment>
<dbReference type="EC" id="2.7.1.33" evidence="6 16"/>
<evidence type="ECO:0000256" key="12">
    <source>
        <dbReference type="ARBA" id="ARBA00022958"/>
    </source>
</evidence>
<dbReference type="GO" id="GO:0046872">
    <property type="term" value="F:metal ion binding"/>
    <property type="evidence" value="ECO:0007669"/>
    <property type="project" value="UniProtKB-KW"/>
</dbReference>
<evidence type="ECO:0000256" key="9">
    <source>
        <dbReference type="ARBA" id="ARBA00022741"/>
    </source>
</evidence>
<comment type="caution">
    <text evidence="16">Lacks conserved residue(s) required for the propagation of feature annotation.</text>
</comment>
<keyword evidence="7 16" id="KW-0963">Cytoplasm</keyword>
<keyword evidence="10 16" id="KW-0418">Kinase</keyword>
<evidence type="ECO:0000313" key="17">
    <source>
        <dbReference type="EMBL" id="RZU50940.1"/>
    </source>
</evidence>
<feature type="binding site" evidence="16">
    <location>
        <position position="182"/>
    </location>
    <ligand>
        <name>substrate</name>
    </ligand>
</feature>
<feature type="binding site" evidence="16">
    <location>
        <position position="130"/>
    </location>
    <ligand>
        <name>ATP</name>
        <dbReference type="ChEBI" id="CHEBI:30616"/>
    </ligand>
</feature>
<evidence type="ECO:0000256" key="13">
    <source>
        <dbReference type="ARBA" id="ARBA00022993"/>
    </source>
</evidence>
<dbReference type="SUPFAM" id="SSF53067">
    <property type="entry name" value="Actin-like ATPase domain"/>
    <property type="match status" value="2"/>
</dbReference>
<evidence type="ECO:0000256" key="11">
    <source>
        <dbReference type="ARBA" id="ARBA00022840"/>
    </source>
</evidence>
<comment type="cofactor">
    <cofactor evidence="2">
        <name>K(+)</name>
        <dbReference type="ChEBI" id="CHEBI:29103"/>
    </cofactor>
</comment>
<comment type="cofactor">
    <cofactor evidence="16">
        <name>NH4(+)</name>
        <dbReference type="ChEBI" id="CHEBI:28938"/>
    </cofactor>
    <cofactor evidence="16">
        <name>K(+)</name>
        <dbReference type="ChEBI" id="CHEBI:29103"/>
    </cofactor>
    <text evidence="16">A monovalent cation. Ammonium or potassium.</text>
</comment>
<dbReference type="HAMAP" id="MF_01274">
    <property type="entry name" value="Pantothen_kinase_3"/>
    <property type="match status" value="1"/>
</dbReference>
<keyword evidence="11 16" id="KW-0067">ATP-binding</keyword>
<comment type="similarity">
    <text evidence="14 16">Belongs to the type III pantothenate kinase family.</text>
</comment>
<feature type="active site" description="Proton acceptor" evidence="16">
    <location>
        <position position="107"/>
    </location>
</feature>
<comment type="function">
    <text evidence="16">Catalyzes the phosphorylation of pantothenate (Pan), the first step in CoA biosynthesis.</text>
</comment>
<dbReference type="Proteomes" id="UP000292564">
    <property type="component" value="Unassembled WGS sequence"/>
</dbReference>
<dbReference type="GO" id="GO:0004594">
    <property type="term" value="F:pantothenate kinase activity"/>
    <property type="evidence" value="ECO:0007669"/>
    <property type="project" value="UniProtKB-UniRule"/>
</dbReference>
<accession>A0A4Q7ZJ89</accession>
<feature type="binding site" evidence="16">
    <location>
        <begin position="6"/>
        <end position="13"/>
    </location>
    <ligand>
        <name>ATP</name>
        <dbReference type="ChEBI" id="CHEBI:30616"/>
    </ligand>
</feature>
<comment type="catalytic activity">
    <reaction evidence="1 16">
        <text>(R)-pantothenate + ATP = (R)-4'-phosphopantothenate + ADP + H(+)</text>
        <dbReference type="Rhea" id="RHEA:16373"/>
        <dbReference type="ChEBI" id="CHEBI:10986"/>
        <dbReference type="ChEBI" id="CHEBI:15378"/>
        <dbReference type="ChEBI" id="CHEBI:29032"/>
        <dbReference type="ChEBI" id="CHEBI:30616"/>
        <dbReference type="ChEBI" id="CHEBI:456216"/>
        <dbReference type="EC" id="2.7.1.33"/>
    </reaction>
</comment>
<dbReference type="Gene3D" id="3.30.420.40">
    <property type="match status" value="2"/>
</dbReference>
<evidence type="ECO:0000256" key="4">
    <source>
        <dbReference type="ARBA" id="ARBA00005225"/>
    </source>
</evidence>
<protein>
    <recommendedName>
        <fullName evidence="15 16">Type III pantothenate kinase</fullName>
        <ecNumber evidence="6 16">2.7.1.33</ecNumber>
    </recommendedName>
    <alternativeName>
        <fullName evidence="16">PanK-III</fullName>
    </alternativeName>
    <alternativeName>
        <fullName evidence="16">Pantothenic acid kinase</fullName>
    </alternativeName>
</protein>
<dbReference type="InterPro" id="IPR004619">
    <property type="entry name" value="Type_III_PanK"/>
</dbReference>
<dbReference type="GO" id="GO:0015937">
    <property type="term" value="P:coenzyme A biosynthetic process"/>
    <property type="evidence" value="ECO:0007669"/>
    <property type="project" value="UniProtKB-UniRule"/>
</dbReference>
<dbReference type="Pfam" id="PF03309">
    <property type="entry name" value="Pan_kinase"/>
    <property type="match status" value="1"/>
</dbReference>
<dbReference type="PANTHER" id="PTHR34265:SF1">
    <property type="entry name" value="TYPE III PANTOTHENATE KINASE"/>
    <property type="match status" value="1"/>
</dbReference>
<evidence type="ECO:0000256" key="8">
    <source>
        <dbReference type="ARBA" id="ARBA00022679"/>
    </source>
</evidence>
<evidence type="ECO:0000256" key="16">
    <source>
        <dbReference type="HAMAP-Rule" id="MF_01274"/>
    </source>
</evidence>
<dbReference type="EMBL" id="SHKY01000001">
    <property type="protein sequence ID" value="RZU50940.1"/>
    <property type="molecule type" value="Genomic_DNA"/>
</dbReference>
<dbReference type="OrthoDB" id="9804707at2"/>
<dbReference type="UniPathway" id="UPA00241">
    <property type="reaction ID" value="UER00352"/>
</dbReference>
<evidence type="ECO:0000256" key="14">
    <source>
        <dbReference type="ARBA" id="ARBA00038036"/>
    </source>
</evidence>
<reference evidence="17 18" key="1">
    <citation type="submission" date="2019-02" db="EMBL/GenBank/DDBJ databases">
        <title>Sequencing the genomes of 1000 actinobacteria strains.</title>
        <authorList>
            <person name="Klenk H.-P."/>
        </authorList>
    </citation>
    <scope>NUCLEOTIDE SEQUENCE [LARGE SCALE GENOMIC DNA]</scope>
    <source>
        <strain evidence="17 18">DSM 45162</strain>
    </source>
</reference>
<dbReference type="GO" id="GO:0005524">
    <property type="term" value="F:ATP binding"/>
    <property type="evidence" value="ECO:0007669"/>
    <property type="project" value="UniProtKB-UniRule"/>
</dbReference>
<evidence type="ECO:0000256" key="15">
    <source>
        <dbReference type="ARBA" id="ARBA00040883"/>
    </source>
</evidence>
<feature type="binding site" evidence="16">
    <location>
        <position position="127"/>
    </location>
    <ligand>
        <name>K(+)</name>
        <dbReference type="ChEBI" id="CHEBI:29103"/>
    </ligand>
</feature>
<proteinExistence type="inferred from homology"/>
<evidence type="ECO:0000256" key="10">
    <source>
        <dbReference type="ARBA" id="ARBA00022777"/>
    </source>
</evidence>
<organism evidence="17 18">
    <name type="scientific">Krasilnikovia cinnamomea</name>
    <dbReference type="NCBI Taxonomy" id="349313"/>
    <lineage>
        <taxon>Bacteria</taxon>
        <taxon>Bacillati</taxon>
        <taxon>Actinomycetota</taxon>
        <taxon>Actinomycetes</taxon>
        <taxon>Micromonosporales</taxon>
        <taxon>Micromonosporaceae</taxon>
        <taxon>Krasilnikovia</taxon>
    </lineage>
</organism>
<dbReference type="NCBIfam" id="TIGR00671">
    <property type="entry name" value="baf"/>
    <property type="match status" value="1"/>
</dbReference>
<feature type="binding site" evidence="16">
    <location>
        <begin position="105"/>
        <end position="108"/>
    </location>
    <ligand>
        <name>substrate</name>
    </ligand>
</feature>
<keyword evidence="16" id="KW-0479">Metal-binding</keyword>
<evidence type="ECO:0000256" key="7">
    <source>
        <dbReference type="ARBA" id="ARBA00022490"/>
    </source>
</evidence>
<keyword evidence="18" id="KW-1185">Reference proteome</keyword>
<dbReference type="CDD" id="cd24015">
    <property type="entry name" value="ASKHA_NBD_PanK-III"/>
    <property type="match status" value="1"/>
</dbReference>